<organism evidence="1 2">
    <name type="scientific">Herbiconiux daphne</name>
    <dbReference type="NCBI Taxonomy" id="2970914"/>
    <lineage>
        <taxon>Bacteria</taxon>
        <taxon>Bacillati</taxon>
        <taxon>Actinomycetota</taxon>
        <taxon>Actinomycetes</taxon>
        <taxon>Micrococcales</taxon>
        <taxon>Microbacteriaceae</taxon>
        <taxon>Herbiconiux</taxon>
    </lineage>
</organism>
<evidence type="ECO:0000313" key="2">
    <source>
        <dbReference type="Proteomes" id="UP001165586"/>
    </source>
</evidence>
<gene>
    <name evidence="1" type="ORF">N1032_21955</name>
</gene>
<reference evidence="1" key="1">
    <citation type="submission" date="2022-08" db="EMBL/GenBank/DDBJ databases">
        <authorList>
            <person name="Deng Y."/>
            <person name="Han X.-F."/>
            <person name="Zhang Y.-Q."/>
        </authorList>
    </citation>
    <scope>NUCLEOTIDE SEQUENCE</scope>
    <source>
        <strain evidence="1">CPCC 203386</strain>
    </source>
</reference>
<keyword evidence="2" id="KW-1185">Reference proteome</keyword>
<protein>
    <submittedName>
        <fullName evidence="1">Uncharacterized protein</fullName>
    </submittedName>
</protein>
<comment type="caution">
    <text evidence="1">The sequence shown here is derived from an EMBL/GenBank/DDBJ whole genome shotgun (WGS) entry which is preliminary data.</text>
</comment>
<sequence>MSVTYKDLDNRNLFGKDHGKFRQNVMSTVIDNIEQKYIALFRFEGDEELTIGIQRQLFKAAFRNGAGAITDLTKIVKGQIYTKVDANNELSDRIDSYVESQLLKKEPYIKRYPLYASPIFYDAIENVTDAIGISAPRNNKNRIATRITNENSAFLKYNHTSYTGLVR</sequence>
<evidence type="ECO:0000313" key="1">
    <source>
        <dbReference type="EMBL" id="MCS5736402.1"/>
    </source>
</evidence>
<dbReference type="EMBL" id="JANLCJ010000023">
    <property type="protein sequence ID" value="MCS5736402.1"/>
    <property type="molecule type" value="Genomic_DNA"/>
</dbReference>
<proteinExistence type="predicted"/>
<dbReference type="Proteomes" id="UP001165586">
    <property type="component" value="Unassembled WGS sequence"/>
</dbReference>
<dbReference type="RefSeq" id="WP_259542319.1">
    <property type="nucleotide sequence ID" value="NZ_JANLCJ010000023.1"/>
</dbReference>
<name>A0ABT2H909_9MICO</name>
<accession>A0ABT2H909</accession>